<keyword evidence="4" id="KW-1185">Reference proteome</keyword>
<feature type="compositionally biased region" description="Basic and acidic residues" evidence="2">
    <location>
        <begin position="173"/>
        <end position="182"/>
    </location>
</feature>
<dbReference type="GO" id="GO:0005684">
    <property type="term" value="C:U2-type spliceosomal complex"/>
    <property type="evidence" value="ECO:0007669"/>
    <property type="project" value="TreeGrafter"/>
</dbReference>
<dbReference type="PANTHER" id="PTHR16196">
    <property type="entry name" value="CELL CYCLE CONTROL PROTEIN CWF25"/>
    <property type="match status" value="1"/>
</dbReference>
<feature type="compositionally biased region" description="Low complexity" evidence="2">
    <location>
        <begin position="107"/>
        <end position="118"/>
    </location>
</feature>
<gene>
    <name evidence="3" type="ORF">FGIG_05668</name>
</gene>
<proteinExistence type="inferred from homology"/>
<feature type="compositionally biased region" description="Basic residues" evidence="2">
    <location>
        <begin position="88"/>
        <end position="104"/>
    </location>
</feature>
<protein>
    <submittedName>
        <fullName evidence="3">Pre-mRNA-splicing factor CWC25</fullName>
    </submittedName>
</protein>
<evidence type="ECO:0000256" key="1">
    <source>
        <dbReference type="ARBA" id="ARBA00006695"/>
    </source>
</evidence>
<name>A0A504Y996_FASGI</name>
<reference evidence="3 4" key="1">
    <citation type="submission" date="2019-04" db="EMBL/GenBank/DDBJ databases">
        <title>Annotation for the trematode Fasciola gigantica.</title>
        <authorList>
            <person name="Choi Y.-J."/>
        </authorList>
    </citation>
    <scope>NUCLEOTIDE SEQUENCE [LARGE SCALE GENOMIC DNA]</scope>
    <source>
        <strain evidence="3">Uganda_cow_1</strain>
    </source>
</reference>
<feature type="region of interest" description="Disordered" evidence="2">
    <location>
        <begin position="133"/>
        <end position="182"/>
    </location>
</feature>
<dbReference type="OrthoDB" id="21123at2759"/>
<dbReference type="GO" id="GO:0000398">
    <property type="term" value="P:mRNA splicing, via spliceosome"/>
    <property type="evidence" value="ECO:0007669"/>
    <property type="project" value="TreeGrafter"/>
</dbReference>
<feature type="compositionally biased region" description="Basic and acidic residues" evidence="2">
    <location>
        <begin position="235"/>
        <end position="251"/>
    </location>
</feature>
<feature type="compositionally biased region" description="Basic and acidic residues" evidence="2">
    <location>
        <begin position="133"/>
        <end position="157"/>
    </location>
</feature>
<feature type="region of interest" description="Disordered" evidence="2">
    <location>
        <begin position="196"/>
        <end position="269"/>
    </location>
</feature>
<dbReference type="PANTHER" id="PTHR16196:SF0">
    <property type="entry name" value="PRE-MRNA-SPLICING FACTOR CWC25 HOMOLOG"/>
    <property type="match status" value="1"/>
</dbReference>
<dbReference type="STRING" id="46835.A0A504Y996"/>
<evidence type="ECO:0000313" key="3">
    <source>
        <dbReference type="EMBL" id="TPP56735.1"/>
    </source>
</evidence>
<comment type="similarity">
    <text evidence="1">Belongs to the CWC25 family.</text>
</comment>
<dbReference type="AlphaFoldDB" id="A0A504Y996"/>
<feature type="compositionally biased region" description="Polar residues" evidence="2">
    <location>
        <begin position="163"/>
        <end position="172"/>
    </location>
</feature>
<evidence type="ECO:0000256" key="2">
    <source>
        <dbReference type="SAM" id="MobiDB-lite"/>
    </source>
</evidence>
<dbReference type="Proteomes" id="UP000316759">
    <property type="component" value="Unassembled WGS sequence"/>
</dbReference>
<evidence type="ECO:0000313" key="4">
    <source>
        <dbReference type="Proteomes" id="UP000316759"/>
    </source>
</evidence>
<dbReference type="InterPro" id="IPR051376">
    <property type="entry name" value="CWC25_splicing_factor"/>
</dbReference>
<feature type="region of interest" description="Disordered" evidence="2">
    <location>
        <begin position="84"/>
        <end position="118"/>
    </location>
</feature>
<accession>A0A504Y996</accession>
<organism evidence="3 4">
    <name type="scientific">Fasciola gigantica</name>
    <name type="common">Giant liver fluke</name>
    <dbReference type="NCBI Taxonomy" id="46835"/>
    <lineage>
        <taxon>Eukaryota</taxon>
        <taxon>Metazoa</taxon>
        <taxon>Spiralia</taxon>
        <taxon>Lophotrochozoa</taxon>
        <taxon>Platyhelminthes</taxon>
        <taxon>Trematoda</taxon>
        <taxon>Digenea</taxon>
        <taxon>Plagiorchiida</taxon>
        <taxon>Echinostomata</taxon>
        <taxon>Echinostomatoidea</taxon>
        <taxon>Fasciolidae</taxon>
        <taxon>Fasciola</taxon>
    </lineage>
</organism>
<comment type="caution">
    <text evidence="3">The sequence shown here is derived from an EMBL/GenBank/DDBJ whole genome shotgun (WGS) entry which is preliminary data.</text>
</comment>
<sequence length="269" mass="31510">MYNQPKNDSEAYLLGKEVTSVDQIEKLGQDYEESPAQRLARIDMEAKFREDPLTVMKQREAEKRMELLRNTSKVKKLRRLLTMQKHMQEKKRKQRHMDRRRGNHTRSSSSGSDSSSGDELLDKFIKIVRQSDELDAEHRKHEECSSNIESKSRRDKPPGAPRRNNQPSTSNTKPKDKPKLTRDELEARRIQMMNDAKEHAKDRSVRTSHHYQQKVEQDARDAQALSRHGASFIRQMKDDHAQRSTIEDGIHRKASSRQRGELNSNFLKR</sequence>
<feature type="compositionally biased region" description="Basic and acidic residues" evidence="2">
    <location>
        <begin position="196"/>
        <end position="205"/>
    </location>
</feature>
<dbReference type="EMBL" id="SUNJ01014134">
    <property type="protein sequence ID" value="TPP56735.1"/>
    <property type="molecule type" value="Genomic_DNA"/>
</dbReference>